<dbReference type="PROSITE" id="PS51171">
    <property type="entry name" value="PREPHENATE_DEHYDR_3"/>
    <property type="match status" value="1"/>
</dbReference>
<keyword evidence="15" id="KW-0511">Multifunctional enzyme</keyword>
<dbReference type="InterPro" id="IPR008242">
    <property type="entry name" value="Chor_mutase/pphenate_deHydtase"/>
</dbReference>
<evidence type="ECO:0000259" key="24">
    <source>
        <dbReference type="PROSITE" id="PS51671"/>
    </source>
</evidence>
<comment type="pathway">
    <text evidence="4">Amino-acid biosynthesis; L-phenylalanine biosynthesis; phenylpyruvate from prephenate: step 1/1.</text>
</comment>
<comment type="pathway">
    <text evidence="5">Metabolic intermediate biosynthesis; prephenate biosynthesis; prephenate from chorismate: step 1/1.</text>
</comment>
<name>A0A9D3A2A0_9ACTN</name>
<dbReference type="SUPFAM" id="SSF55021">
    <property type="entry name" value="ACT-like"/>
    <property type="match status" value="1"/>
</dbReference>
<proteinExistence type="predicted"/>
<keyword evidence="10" id="KW-0028">Amino-acid biosynthesis</keyword>
<evidence type="ECO:0000256" key="14">
    <source>
        <dbReference type="ARBA" id="ARBA00023239"/>
    </source>
</evidence>
<feature type="domain" description="Prephenate dehydratase" evidence="23">
    <location>
        <begin position="166"/>
        <end position="343"/>
    </location>
</feature>
<evidence type="ECO:0000256" key="6">
    <source>
        <dbReference type="ARBA" id="ARBA00013147"/>
    </source>
</evidence>
<feature type="compositionally biased region" description="Basic and acidic residues" evidence="21">
    <location>
        <begin position="1"/>
        <end position="18"/>
    </location>
</feature>
<evidence type="ECO:0000259" key="22">
    <source>
        <dbReference type="PROSITE" id="PS51168"/>
    </source>
</evidence>
<evidence type="ECO:0000259" key="23">
    <source>
        <dbReference type="PROSITE" id="PS51171"/>
    </source>
</evidence>
<evidence type="ECO:0000256" key="11">
    <source>
        <dbReference type="ARBA" id="ARBA00023141"/>
    </source>
</evidence>
<keyword evidence="9" id="KW-0963">Cytoplasm</keyword>
<dbReference type="InterPro" id="IPR002912">
    <property type="entry name" value="ACT_dom"/>
</dbReference>
<feature type="binding site" evidence="19">
    <location>
        <position position="92"/>
    </location>
    <ligand>
        <name>substrate</name>
    </ligand>
</feature>
<dbReference type="InterPro" id="IPR036979">
    <property type="entry name" value="CM_dom_sf"/>
</dbReference>
<dbReference type="GO" id="GO:0004106">
    <property type="term" value="F:chorismate mutase activity"/>
    <property type="evidence" value="ECO:0007669"/>
    <property type="project" value="UniProtKB-EC"/>
</dbReference>
<reference evidence="25" key="1">
    <citation type="journal article" date="2021" name="PeerJ">
        <title>Extensive microbial diversity within the chicken gut microbiome revealed by metagenomics and culture.</title>
        <authorList>
            <person name="Gilroy R."/>
            <person name="Ravi A."/>
            <person name="Getino M."/>
            <person name="Pursley I."/>
            <person name="Horton D.L."/>
            <person name="Alikhan N.F."/>
            <person name="Baker D."/>
            <person name="Gharbi K."/>
            <person name="Hall N."/>
            <person name="Watson M."/>
            <person name="Adriaenssens E.M."/>
            <person name="Foster-Nyarko E."/>
            <person name="Jarju S."/>
            <person name="Secka A."/>
            <person name="Antonio M."/>
            <person name="Oren A."/>
            <person name="Chaudhuri R.R."/>
            <person name="La Ragione R."/>
            <person name="Hildebrand F."/>
            <person name="Pallen M.J."/>
        </authorList>
    </citation>
    <scope>NUCLEOTIDE SEQUENCE</scope>
    <source>
        <strain evidence="25">ChiGjej6B6-11269</strain>
    </source>
</reference>
<evidence type="ECO:0000256" key="12">
    <source>
        <dbReference type="ARBA" id="ARBA00023222"/>
    </source>
</evidence>
<dbReference type="InterPro" id="IPR036263">
    <property type="entry name" value="Chorismate_II_sf"/>
</dbReference>
<keyword evidence="13 25" id="KW-0413">Isomerase</keyword>
<evidence type="ECO:0000256" key="17">
    <source>
        <dbReference type="ARBA" id="ARBA00031520"/>
    </source>
</evidence>
<dbReference type="SUPFAM" id="SSF48600">
    <property type="entry name" value="Chorismate mutase II"/>
    <property type="match status" value="1"/>
</dbReference>
<evidence type="ECO:0000256" key="21">
    <source>
        <dbReference type="SAM" id="MobiDB-lite"/>
    </source>
</evidence>
<dbReference type="GO" id="GO:0046417">
    <property type="term" value="P:chorismate metabolic process"/>
    <property type="evidence" value="ECO:0007669"/>
    <property type="project" value="InterPro"/>
</dbReference>
<dbReference type="GO" id="GO:0009094">
    <property type="term" value="P:L-phenylalanine biosynthetic process"/>
    <property type="evidence" value="ECO:0007669"/>
    <property type="project" value="UniProtKB-KW"/>
</dbReference>
<comment type="subcellular location">
    <subcellularLocation>
        <location evidence="3">Cytoplasm</location>
    </subcellularLocation>
</comment>
<reference evidence="25" key="2">
    <citation type="submission" date="2021-09" db="EMBL/GenBank/DDBJ databases">
        <authorList>
            <person name="Gilroy R."/>
        </authorList>
    </citation>
    <scope>NUCLEOTIDE SEQUENCE</scope>
    <source>
        <strain evidence="25">ChiGjej6B6-11269</strain>
    </source>
</reference>
<accession>A0A9D3A2A0</accession>
<feature type="domain" description="Chorismate mutase" evidence="22">
    <location>
        <begin position="54"/>
        <end position="143"/>
    </location>
</feature>
<dbReference type="AlphaFoldDB" id="A0A9D3A2A0"/>
<dbReference type="InterPro" id="IPR002701">
    <property type="entry name" value="CM_II_prokaryot"/>
</dbReference>
<dbReference type="PANTHER" id="PTHR21022:SF19">
    <property type="entry name" value="PREPHENATE DEHYDRATASE-RELATED"/>
    <property type="match status" value="1"/>
</dbReference>
<dbReference type="Pfam" id="PF00800">
    <property type="entry name" value="PDT"/>
    <property type="match status" value="1"/>
</dbReference>
<comment type="function">
    <text evidence="2">Catalyzes the Claisen rearrangement of chorismate to prephenate and the decarboxylation/dehydration of prephenate to phenylpyruvate.</text>
</comment>
<evidence type="ECO:0000256" key="19">
    <source>
        <dbReference type="PIRSR" id="PIRSR001500-1"/>
    </source>
</evidence>
<dbReference type="Pfam" id="PF01817">
    <property type="entry name" value="CM_2"/>
    <property type="match status" value="1"/>
</dbReference>
<dbReference type="Gene3D" id="3.30.70.260">
    <property type="match status" value="1"/>
</dbReference>
<evidence type="ECO:0000256" key="1">
    <source>
        <dbReference type="ARBA" id="ARBA00000824"/>
    </source>
</evidence>
<evidence type="ECO:0000256" key="7">
    <source>
        <dbReference type="ARBA" id="ARBA00014401"/>
    </source>
</evidence>
<feature type="binding site" evidence="19">
    <location>
        <position position="101"/>
    </location>
    <ligand>
        <name>substrate</name>
    </ligand>
</feature>
<evidence type="ECO:0000256" key="8">
    <source>
        <dbReference type="ARBA" id="ARBA00021872"/>
    </source>
</evidence>
<dbReference type="SMART" id="SM00830">
    <property type="entry name" value="CM_2"/>
    <property type="match status" value="1"/>
</dbReference>
<dbReference type="CDD" id="cd04905">
    <property type="entry name" value="ACT_CM-PDT"/>
    <property type="match status" value="1"/>
</dbReference>
<feature type="binding site" evidence="19">
    <location>
        <position position="135"/>
    </location>
    <ligand>
        <name>substrate</name>
    </ligand>
</feature>
<evidence type="ECO:0000256" key="18">
    <source>
        <dbReference type="ARBA" id="ARBA00047848"/>
    </source>
</evidence>
<evidence type="ECO:0000313" key="25">
    <source>
        <dbReference type="EMBL" id="HJF66225.1"/>
    </source>
</evidence>
<dbReference type="PROSITE" id="PS00857">
    <property type="entry name" value="PREPHENATE_DEHYDR_1"/>
    <property type="match status" value="1"/>
</dbReference>
<dbReference type="PROSITE" id="PS51671">
    <property type="entry name" value="ACT"/>
    <property type="match status" value="1"/>
</dbReference>
<dbReference type="GO" id="GO:0005737">
    <property type="term" value="C:cytoplasm"/>
    <property type="evidence" value="ECO:0007669"/>
    <property type="project" value="UniProtKB-SubCell"/>
</dbReference>
<evidence type="ECO:0000256" key="16">
    <source>
        <dbReference type="ARBA" id="ARBA00031175"/>
    </source>
</evidence>
<feature type="domain" description="ACT" evidence="24">
    <location>
        <begin position="355"/>
        <end position="432"/>
    </location>
</feature>
<evidence type="ECO:0000313" key="26">
    <source>
        <dbReference type="Proteomes" id="UP000786989"/>
    </source>
</evidence>
<comment type="catalytic activity">
    <reaction evidence="1">
        <text>chorismate = prephenate</text>
        <dbReference type="Rhea" id="RHEA:13897"/>
        <dbReference type="ChEBI" id="CHEBI:29748"/>
        <dbReference type="ChEBI" id="CHEBI:29934"/>
        <dbReference type="EC" id="5.4.99.5"/>
    </reaction>
</comment>
<evidence type="ECO:0000256" key="9">
    <source>
        <dbReference type="ARBA" id="ARBA00022490"/>
    </source>
</evidence>
<evidence type="ECO:0000256" key="10">
    <source>
        <dbReference type="ARBA" id="ARBA00022605"/>
    </source>
</evidence>
<evidence type="ECO:0000256" key="3">
    <source>
        <dbReference type="ARBA" id="ARBA00004496"/>
    </source>
</evidence>
<dbReference type="PROSITE" id="PS51168">
    <property type="entry name" value="CHORISMATE_MUT_2"/>
    <property type="match status" value="1"/>
</dbReference>
<evidence type="ECO:0000256" key="4">
    <source>
        <dbReference type="ARBA" id="ARBA00004741"/>
    </source>
</evidence>
<dbReference type="PIRSF" id="PIRSF001500">
    <property type="entry name" value="Chor_mut_pdt_Ppr"/>
    <property type="match status" value="1"/>
</dbReference>
<comment type="caution">
    <text evidence="25">The sequence shown here is derived from an EMBL/GenBank/DDBJ whole genome shotgun (WGS) entry which is preliminary data.</text>
</comment>
<dbReference type="PANTHER" id="PTHR21022">
    <property type="entry name" value="PREPHENATE DEHYDRATASE P PROTEIN"/>
    <property type="match status" value="1"/>
</dbReference>
<evidence type="ECO:0000256" key="15">
    <source>
        <dbReference type="ARBA" id="ARBA00023268"/>
    </source>
</evidence>
<feature type="site" description="Essential for prephenate dehydratase activity" evidence="20">
    <location>
        <position position="336"/>
    </location>
</feature>
<dbReference type="EC" id="4.2.1.51" evidence="6"/>
<feature type="binding site" evidence="19">
    <location>
        <position position="139"/>
    </location>
    <ligand>
        <name>substrate</name>
    </ligand>
</feature>
<evidence type="ECO:0000256" key="13">
    <source>
        <dbReference type="ARBA" id="ARBA00023235"/>
    </source>
</evidence>
<gene>
    <name evidence="25" type="ORF">K8U77_08965</name>
</gene>
<feature type="binding site" evidence="19">
    <location>
        <position position="105"/>
    </location>
    <ligand>
        <name>substrate</name>
    </ligand>
</feature>
<feature type="region of interest" description="Disordered" evidence="21">
    <location>
        <begin position="1"/>
        <end position="26"/>
    </location>
</feature>
<feature type="binding site" evidence="19">
    <location>
        <position position="81"/>
    </location>
    <ligand>
        <name>substrate</name>
    </ligand>
</feature>
<sequence length="436" mass="46998">MEADVSRAEPAEIMHDSGLEGPGSGEACASCELDAAGGESSASSHASSAEGAAAAPVVDLAESRARIDEIDAHIIDLFQRRMRISRDVAAYKKATGMQVFDKAREDAKVARARELADDEFKVYMAPLFDLLMEMSRSYQDNILAHDTQLARDARVVGRAEFPASARVAVQGVLGAYSHIAATELFNEPEVSFLSTWEDVCDAVESGAAEFGVLPLENSTAGAVDRVYALMRSRGLFIVRAATMRIEHDLLAKPGVSLEDVHEVFSHEQALRQCEGFIAGLPGDAVASVRANTAMAAQAVANSPRRDVAAISSAACARIYGLDVLAHDIQDEGDNYTRFVCVARKPALYGAPTTSSFLIVTPHIAGALHRVLARLATLGINMTKLQSRPIPGREFEFMFYVDVQCVPGDEAFDAMARQIPTLCEVCRYLGSYEEVSC</sequence>
<dbReference type="GO" id="GO:0004664">
    <property type="term" value="F:prephenate dehydratase activity"/>
    <property type="evidence" value="ECO:0007669"/>
    <property type="project" value="UniProtKB-EC"/>
</dbReference>
<dbReference type="InterPro" id="IPR001086">
    <property type="entry name" value="Preph_deHydtase"/>
</dbReference>
<comment type="catalytic activity">
    <reaction evidence="18">
        <text>prephenate + H(+) = 3-phenylpyruvate + CO2 + H2O</text>
        <dbReference type="Rhea" id="RHEA:21648"/>
        <dbReference type="ChEBI" id="CHEBI:15377"/>
        <dbReference type="ChEBI" id="CHEBI:15378"/>
        <dbReference type="ChEBI" id="CHEBI:16526"/>
        <dbReference type="ChEBI" id="CHEBI:18005"/>
        <dbReference type="ChEBI" id="CHEBI:29934"/>
        <dbReference type="EC" id="4.2.1.51"/>
    </reaction>
</comment>
<evidence type="ECO:0000256" key="20">
    <source>
        <dbReference type="PIRSR" id="PIRSR001500-2"/>
    </source>
</evidence>
<dbReference type="InterPro" id="IPR045865">
    <property type="entry name" value="ACT-like_dom_sf"/>
</dbReference>
<keyword evidence="11" id="KW-0057">Aromatic amino acid biosynthesis</keyword>
<evidence type="ECO:0000256" key="5">
    <source>
        <dbReference type="ARBA" id="ARBA00004817"/>
    </source>
</evidence>
<dbReference type="CDD" id="cd13631">
    <property type="entry name" value="PBP2_Ct-PDT_like"/>
    <property type="match status" value="1"/>
</dbReference>
<dbReference type="EMBL" id="DYWI01000175">
    <property type="protein sequence ID" value="HJF66225.1"/>
    <property type="molecule type" value="Genomic_DNA"/>
</dbReference>
<organism evidence="25 26">
    <name type="scientific">Slackia equolifaciens</name>
    <dbReference type="NCBI Taxonomy" id="498718"/>
    <lineage>
        <taxon>Bacteria</taxon>
        <taxon>Bacillati</taxon>
        <taxon>Actinomycetota</taxon>
        <taxon>Coriobacteriia</taxon>
        <taxon>Eggerthellales</taxon>
        <taxon>Eggerthellaceae</taxon>
        <taxon>Slackia</taxon>
    </lineage>
</organism>
<feature type="binding site" evidence="19">
    <location>
        <position position="64"/>
    </location>
    <ligand>
        <name>substrate</name>
    </ligand>
</feature>
<dbReference type="Gene3D" id="1.20.59.10">
    <property type="entry name" value="Chorismate mutase"/>
    <property type="match status" value="1"/>
</dbReference>
<dbReference type="Gene3D" id="3.40.190.10">
    <property type="entry name" value="Periplasmic binding protein-like II"/>
    <property type="match status" value="2"/>
</dbReference>
<dbReference type="SUPFAM" id="SSF53850">
    <property type="entry name" value="Periplasmic binding protein-like II"/>
    <property type="match status" value="1"/>
</dbReference>
<keyword evidence="14" id="KW-0456">Lyase</keyword>
<dbReference type="InterPro" id="IPR018528">
    <property type="entry name" value="Preph_deHydtase_CS"/>
</dbReference>
<dbReference type="Proteomes" id="UP000786989">
    <property type="component" value="Unassembled WGS sequence"/>
</dbReference>
<keyword evidence="12" id="KW-0584">Phenylalanine biosynthesis</keyword>
<protein>
    <recommendedName>
        <fullName evidence="7">Bifunctional chorismate mutase/prephenate dehydratase</fullName>
        <ecNumber evidence="6">4.2.1.51</ecNumber>
    </recommendedName>
    <alternativeName>
        <fullName evidence="17">Chorismate mutase-prephenate dehydratase</fullName>
    </alternativeName>
    <alternativeName>
        <fullName evidence="8">Prephenate dehydratase</fullName>
    </alternativeName>
    <alternativeName>
        <fullName evidence="16">p-protein</fullName>
    </alternativeName>
</protein>
<evidence type="ECO:0000256" key="2">
    <source>
        <dbReference type="ARBA" id="ARBA00002364"/>
    </source>
</evidence>